<comment type="similarity">
    <text evidence="1">Belongs to the LysR transcriptional regulatory family.</text>
</comment>
<comment type="caution">
    <text evidence="9">The sequence shown here is derived from an EMBL/GenBank/DDBJ whole genome shotgun (WGS) entry which is preliminary data.</text>
</comment>
<organism evidence="9 10">
    <name type="scientific">Rhizobium pisi</name>
    <dbReference type="NCBI Taxonomy" id="574561"/>
    <lineage>
        <taxon>Bacteria</taxon>
        <taxon>Pseudomonadati</taxon>
        <taxon>Pseudomonadota</taxon>
        <taxon>Alphaproteobacteria</taxon>
        <taxon>Hyphomicrobiales</taxon>
        <taxon>Rhizobiaceae</taxon>
        <taxon>Rhizobium/Agrobacterium group</taxon>
        <taxon>Rhizobium</taxon>
    </lineage>
</organism>
<dbReference type="EMBL" id="JACHXH010000038">
    <property type="protein sequence ID" value="MBB3138795.1"/>
    <property type="molecule type" value="Genomic_DNA"/>
</dbReference>
<keyword evidence="2" id="KW-0805">Transcription regulation</keyword>
<sequence>MQFISLIIGQISNSLFSMKNNVSPNDLQVFLTVLNEGGFRAAAKRLGVAPSKISTTVSRIEKQLGVPLLLRTTRSIRATEQGQALASRIQPLMIEMDAACLETTRSADVAQGRLKLNVPGAVMPDILPRLIVEFQQRHSKVEVEIVVENSLVDIVEAGWDAGIRYGGSIEKDMISIPIGPRLQQMALAAAPSYIEEHGQPENPAQLTDHDAIRYRLPGGPLLPWALRNGDKTANVKPLTRLVLSVNALNTGLSYARAGLGIIGTFRNWLDDDLRAGTLVPVLPDWWAEQEGPRLYYPRRFTSTPLRAFIDVCRSEATMR</sequence>
<dbReference type="InterPro" id="IPR058163">
    <property type="entry name" value="LysR-type_TF_proteobact-type"/>
</dbReference>
<dbReference type="InterPro" id="IPR036388">
    <property type="entry name" value="WH-like_DNA-bd_sf"/>
</dbReference>
<dbReference type="AlphaFoldDB" id="A0A7W5BTM6"/>
<evidence type="ECO:0000259" key="8">
    <source>
        <dbReference type="PROSITE" id="PS50931"/>
    </source>
</evidence>
<evidence type="ECO:0000313" key="9">
    <source>
        <dbReference type="EMBL" id="MBB3138795.1"/>
    </source>
</evidence>
<dbReference type="InterPro" id="IPR000847">
    <property type="entry name" value="LysR_HTH_N"/>
</dbReference>
<dbReference type="SUPFAM" id="SSF46785">
    <property type="entry name" value="Winged helix' DNA-binding domain"/>
    <property type="match status" value="1"/>
</dbReference>
<proteinExistence type="inferred from homology"/>
<evidence type="ECO:0000256" key="3">
    <source>
        <dbReference type="ARBA" id="ARBA00023125"/>
    </source>
</evidence>
<keyword evidence="4" id="KW-0804">Transcription</keyword>
<dbReference type="Gene3D" id="3.40.190.290">
    <property type="match status" value="1"/>
</dbReference>
<evidence type="ECO:0000256" key="6">
    <source>
        <dbReference type="ARBA" id="ARBA00067332"/>
    </source>
</evidence>
<evidence type="ECO:0000256" key="7">
    <source>
        <dbReference type="ARBA" id="ARBA00083243"/>
    </source>
</evidence>
<evidence type="ECO:0000256" key="4">
    <source>
        <dbReference type="ARBA" id="ARBA00023163"/>
    </source>
</evidence>
<protein>
    <recommendedName>
        <fullName evidence="6">HTH-type transcriptional regulator TtuA</fullName>
    </recommendedName>
    <alternativeName>
        <fullName evidence="7">Tartrate utilization transcriptional regulator</fullName>
    </alternativeName>
</protein>
<name>A0A7W5BTM6_9HYPH</name>
<comment type="function">
    <text evidence="5">Transcriptional regulator of the ttuABCDE tartrate utilization operon.</text>
</comment>
<dbReference type="RefSeq" id="WP_245438640.1">
    <property type="nucleotide sequence ID" value="NZ_JACHXH010000038.1"/>
</dbReference>
<dbReference type="GO" id="GO:0003700">
    <property type="term" value="F:DNA-binding transcription factor activity"/>
    <property type="evidence" value="ECO:0007669"/>
    <property type="project" value="InterPro"/>
</dbReference>
<feature type="domain" description="HTH lysR-type" evidence="8">
    <location>
        <begin position="22"/>
        <end position="79"/>
    </location>
</feature>
<evidence type="ECO:0000256" key="5">
    <source>
        <dbReference type="ARBA" id="ARBA00054626"/>
    </source>
</evidence>
<evidence type="ECO:0000313" key="10">
    <source>
        <dbReference type="Proteomes" id="UP000518315"/>
    </source>
</evidence>
<dbReference type="Gene3D" id="1.10.10.10">
    <property type="entry name" value="Winged helix-like DNA-binding domain superfamily/Winged helix DNA-binding domain"/>
    <property type="match status" value="1"/>
</dbReference>
<dbReference type="SUPFAM" id="SSF53850">
    <property type="entry name" value="Periplasmic binding protein-like II"/>
    <property type="match status" value="1"/>
</dbReference>
<evidence type="ECO:0000256" key="2">
    <source>
        <dbReference type="ARBA" id="ARBA00023015"/>
    </source>
</evidence>
<reference evidence="9 10" key="1">
    <citation type="submission" date="2020-08" db="EMBL/GenBank/DDBJ databases">
        <title>Genomic Encyclopedia of Type Strains, Phase III (KMG-III): the genomes of soil and plant-associated and newly described type strains.</title>
        <authorList>
            <person name="Whitman W."/>
        </authorList>
    </citation>
    <scope>NUCLEOTIDE SEQUENCE [LARGE SCALE GENOMIC DNA]</scope>
    <source>
        <strain evidence="9 10">CECT 4113</strain>
    </source>
</reference>
<dbReference type="InterPro" id="IPR005119">
    <property type="entry name" value="LysR_subst-bd"/>
</dbReference>
<dbReference type="PROSITE" id="PS50931">
    <property type="entry name" value="HTH_LYSR"/>
    <property type="match status" value="1"/>
</dbReference>
<dbReference type="FunFam" id="1.10.10.10:FF:000001">
    <property type="entry name" value="LysR family transcriptional regulator"/>
    <property type="match status" value="1"/>
</dbReference>
<gene>
    <name evidence="9" type="ORF">FHS26_006574</name>
</gene>
<dbReference type="PANTHER" id="PTHR30537:SF5">
    <property type="entry name" value="HTH-TYPE TRANSCRIPTIONAL ACTIVATOR TTDR-RELATED"/>
    <property type="match status" value="1"/>
</dbReference>
<keyword evidence="3 9" id="KW-0238">DNA-binding</keyword>
<dbReference type="Pfam" id="PF00126">
    <property type="entry name" value="HTH_1"/>
    <property type="match status" value="1"/>
</dbReference>
<keyword evidence="10" id="KW-1185">Reference proteome</keyword>
<dbReference type="GO" id="GO:0003677">
    <property type="term" value="F:DNA binding"/>
    <property type="evidence" value="ECO:0007669"/>
    <property type="project" value="UniProtKB-KW"/>
</dbReference>
<dbReference type="Pfam" id="PF03466">
    <property type="entry name" value="LysR_substrate"/>
    <property type="match status" value="1"/>
</dbReference>
<dbReference type="InterPro" id="IPR036390">
    <property type="entry name" value="WH_DNA-bd_sf"/>
</dbReference>
<accession>A0A7W5BTM6</accession>
<evidence type="ECO:0000256" key="1">
    <source>
        <dbReference type="ARBA" id="ARBA00009437"/>
    </source>
</evidence>
<dbReference type="PANTHER" id="PTHR30537">
    <property type="entry name" value="HTH-TYPE TRANSCRIPTIONAL REGULATOR"/>
    <property type="match status" value="1"/>
</dbReference>
<dbReference type="Proteomes" id="UP000518315">
    <property type="component" value="Unassembled WGS sequence"/>
</dbReference>